<dbReference type="Proteomes" id="UP000770661">
    <property type="component" value="Unassembled WGS sequence"/>
</dbReference>
<proteinExistence type="predicted"/>
<evidence type="ECO:0000313" key="2">
    <source>
        <dbReference type="Proteomes" id="UP000770661"/>
    </source>
</evidence>
<keyword evidence="2" id="KW-1185">Reference proteome</keyword>
<organism evidence="1 2">
    <name type="scientific">Chionoecetes opilio</name>
    <name type="common">Atlantic snow crab</name>
    <name type="synonym">Cancer opilio</name>
    <dbReference type="NCBI Taxonomy" id="41210"/>
    <lineage>
        <taxon>Eukaryota</taxon>
        <taxon>Metazoa</taxon>
        <taxon>Ecdysozoa</taxon>
        <taxon>Arthropoda</taxon>
        <taxon>Crustacea</taxon>
        <taxon>Multicrustacea</taxon>
        <taxon>Malacostraca</taxon>
        <taxon>Eumalacostraca</taxon>
        <taxon>Eucarida</taxon>
        <taxon>Decapoda</taxon>
        <taxon>Pleocyemata</taxon>
        <taxon>Brachyura</taxon>
        <taxon>Eubrachyura</taxon>
        <taxon>Majoidea</taxon>
        <taxon>Majidae</taxon>
        <taxon>Chionoecetes</taxon>
    </lineage>
</organism>
<evidence type="ECO:0000313" key="1">
    <source>
        <dbReference type="EMBL" id="KAG0712018.1"/>
    </source>
</evidence>
<reference evidence="1" key="1">
    <citation type="submission" date="2020-07" db="EMBL/GenBank/DDBJ databases">
        <title>The High-quality genome of the commercially important snow crab, Chionoecetes opilio.</title>
        <authorList>
            <person name="Jeong J.-H."/>
            <person name="Ryu S."/>
        </authorList>
    </citation>
    <scope>NUCLEOTIDE SEQUENCE</scope>
    <source>
        <strain evidence="1">MADBK_172401_WGS</strain>
        <tissue evidence="1">Digestive gland</tissue>
    </source>
</reference>
<dbReference type="AlphaFoldDB" id="A0A8J4XQE4"/>
<gene>
    <name evidence="1" type="ORF">GWK47_019336</name>
</gene>
<dbReference type="EMBL" id="JACEEZ010022765">
    <property type="protein sequence ID" value="KAG0712018.1"/>
    <property type="molecule type" value="Genomic_DNA"/>
</dbReference>
<sequence length="180" mass="20566">MTGIIHLTSMQWSVCSPHHEALETSMRVEVVWGGQVTWTTVSKISNQEEKRGKKVYERKVAGPDKVPGNWADCLRDPTNKETTFHSYQKKIVIHTSQTEKQVLQHLEPRSRSALTLDAAQVTTKRADTRMWSIYKMPLESGCHHRPWYAPGYDVLVILSGKVVSLLASKYHRLTFMGRFG</sequence>
<name>A0A8J4XQE4_CHIOP</name>
<protein>
    <submittedName>
        <fullName evidence="1">Uncharacterized protein</fullName>
    </submittedName>
</protein>
<accession>A0A8J4XQE4</accession>
<comment type="caution">
    <text evidence="1">The sequence shown here is derived from an EMBL/GenBank/DDBJ whole genome shotgun (WGS) entry which is preliminary data.</text>
</comment>